<dbReference type="Proteomes" id="UP001295740">
    <property type="component" value="Unassembled WGS sequence"/>
</dbReference>
<keyword evidence="2" id="KW-0812">Transmembrane</keyword>
<proteinExistence type="predicted"/>
<feature type="transmembrane region" description="Helical" evidence="2">
    <location>
        <begin position="162"/>
        <end position="183"/>
    </location>
</feature>
<dbReference type="PROSITE" id="PS50924">
    <property type="entry name" value="MHYT"/>
    <property type="match status" value="1"/>
</dbReference>
<feature type="transmembrane region" description="Helical" evidence="2">
    <location>
        <begin position="52"/>
        <end position="72"/>
    </location>
</feature>
<feature type="domain" description="MHYT" evidence="3">
    <location>
        <begin position="20"/>
        <end position="219"/>
    </location>
</feature>
<feature type="transmembrane region" description="Helical" evidence="2">
    <location>
        <begin position="195"/>
        <end position="215"/>
    </location>
</feature>
<protein>
    <submittedName>
        <fullName evidence="4">Uu.00g063200.m01.CDS01</fullName>
    </submittedName>
</protein>
<evidence type="ECO:0000313" key="4">
    <source>
        <dbReference type="EMBL" id="CAJ2510695.1"/>
    </source>
</evidence>
<sequence length="904" mass="98808">MSTPEELLQKYGGEIVPRGFNAGFVVLSYIVSFTGAASTLELINRRTSLKGVANHMILFSAAVTMGGIAIWSMHFIGNRAVVLANDEVELQIAYSSGFTAFSFFLPILVLLAAFLATGTNNNVSWWRVCGGGSLAGAAICGMHYLGNASINNYTCGYDLPNVIGSALIAIVASIVALSTFFVFRASWSHSWWKRGLSAVVLAGAVSGMHWCAATGTNYRLVKLNESNQLSRNTIVVVVICLSVAAAFIVAGAAIIATRARIRSASQAQQVVLAAAVFDGAGRILVNPDGLLPSEKITDSYVEKTASDTFSIANPLFQWMFQASRDWNVVGPMISGIVNHVANLPKSDRERRMRLISDDGLLIENYDVIFRELFCLAAANLADKLKEQLVHVGILWDEILPTGANGPYRRRQTDGSESLEKLRREDLGEKGEGWAVRDEGYGRGSLMLLVRRLEHVHDVEKLEAAGFRFAYIHQVCDIIGSSMQIKTSDFGGKLATMSTYADQNTMMEPGVHVGFFGVQARVGRLGFDVLVKHGMRNLLPTMPMPFDRLEPWYIDLIRQYDRTSVTDLLRSLNALKRTSPREMLFASQLSETIEALRVWVDEPIFDEAVLTSKIVQLPCRPRPGSDSAKTCTMITLRLMIPIHATIKNPKCEFIPLSVLKVHQMVYKDSPQHLAFSRYVHRELSSPNAAPTDISKDTCHQDSRVFRAKARLSSLARSLHWAGQRSSVNFPVDAEGNPIPIRLGGKKLSGGSVNDSGSTTKLWKGKGSDDKISYCEVLPDKSIGSGPEAQTASSFGGILVSQEIKVDVRQAEEEVDGKPGRGTRQTHCRGPSVAPQQQVSQTMRTPSTGHVTHIRAAGAGLEYELDLMRKGVRAGQTLGSTVVESEDANETMTFVDELFAACVDAR</sequence>
<feature type="transmembrane region" description="Helical" evidence="2">
    <location>
        <begin position="92"/>
        <end position="116"/>
    </location>
</feature>
<dbReference type="EMBL" id="CAUWAG010000018">
    <property type="protein sequence ID" value="CAJ2510695.1"/>
    <property type="molecule type" value="Genomic_DNA"/>
</dbReference>
<dbReference type="PANTHER" id="PTHR35152:SF1">
    <property type="entry name" value="DOMAIN SIGNALLING PROTEIN, PUTATIVE (AFU_ORTHOLOGUE AFUA_5G11310)-RELATED"/>
    <property type="match status" value="1"/>
</dbReference>
<accession>A0AAI8VU57</accession>
<keyword evidence="2" id="KW-0472">Membrane</keyword>
<feature type="region of interest" description="Disordered" evidence="1">
    <location>
        <begin position="809"/>
        <end position="846"/>
    </location>
</feature>
<evidence type="ECO:0000256" key="1">
    <source>
        <dbReference type="SAM" id="MobiDB-lite"/>
    </source>
</evidence>
<dbReference type="InterPro" id="IPR005330">
    <property type="entry name" value="MHYT_dom"/>
</dbReference>
<comment type="caution">
    <text evidence="4">The sequence shown here is derived from an EMBL/GenBank/DDBJ whole genome shotgun (WGS) entry which is preliminary data.</text>
</comment>
<feature type="transmembrane region" description="Helical" evidence="2">
    <location>
        <begin position="20"/>
        <end position="40"/>
    </location>
</feature>
<dbReference type="PANTHER" id="PTHR35152">
    <property type="entry name" value="DOMAIN SIGNALLING PROTEIN, PUTATIVE (AFU_ORTHOLOGUE AFUA_5G11310)-RELATED"/>
    <property type="match status" value="1"/>
</dbReference>
<evidence type="ECO:0000259" key="3">
    <source>
        <dbReference type="PROSITE" id="PS50924"/>
    </source>
</evidence>
<name>A0AAI8VU57_9PEZI</name>
<keyword evidence="2" id="KW-1133">Transmembrane helix</keyword>
<organism evidence="4 5">
    <name type="scientific">Anthostomella pinea</name>
    <dbReference type="NCBI Taxonomy" id="933095"/>
    <lineage>
        <taxon>Eukaryota</taxon>
        <taxon>Fungi</taxon>
        <taxon>Dikarya</taxon>
        <taxon>Ascomycota</taxon>
        <taxon>Pezizomycotina</taxon>
        <taxon>Sordariomycetes</taxon>
        <taxon>Xylariomycetidae</taxon>
        <taxon>Xylariales</taxon>
        <taxon>Xylariaceae</taxon>
        <taxon>Anthostomella</taxon>
    </lineage>
</organism>
<dbReference type="AlphaFoldDB" id="A0AAI8VU57"/>
<reference evidence="4" key="1">
    <citation type="submission" date="2023-10" db="EMBL/GenBank/DDBJ databases">
        <authorList>
            <person name="Hackl T."/>
        </authorList>
    </citation>
    <scope>NUCLEOTIDE SEQUENCE</scope>
</reference>
<evidence type="ECO:0000313" key="5">
    <source>
        <dbReference type="Proteomes" id="UP001295740"/>
    </source>
</evidence>
<evidence type="ECO:0000256" key="2">
    <source>
        <dbReference type="SAM" id="Phobius"/>
    </source>
</evidence>
<keyword evidence="5" id="KW-1185">Reference proteome</keyword>
<dbReference type="Pfam" id="PF03707">
    <property type="entry name" value="MHYT"/>
    <property type="match status" value="2"/>
</dbReference>
<gene>
    <name evidence="4" type="ORF">KHLLAP_LOCUS11163</name>
</gene>
<feature type="transmembrane region" description="Helical" evidence="2">
    <location>
        <begin position="235"/>
        <end position="256"/>
    </location>
</feature>
<feature type="compositionally biased region" description="Polar residues" evidence="1">
    <location>
        <begin position="832"/>
        <end position="846"/>
    </location>
</feature>